<keyword evidence="2" id="KW-1185">Reference proteome</keyword>
<dbReference type="RefSeq" id="WP_194198642.1">
    <property type="nucleotide sequence ID" value="NZ_CP045226.1"/>
</dbReference>
<gene>
    <name evidence="1" type="ORF">GXM_05277</name>
</gene>
<evidence type="ECO:0000313" key="2">
    <source>
        <dbReference type="Proteomes" id="UP000326678"/>
    </source>
</evidence>
<protein>
    <submittedName>
        <fullName evidence="1">Radical SAM protein</fullName>
    </submittedName>
</protein>
<dbReference type="Proteomes" id="UP000326678">
    <property type="component" value="Chromosome Gxm1"/>
</dbReference>
<sequence length="86" mass="9910">MTKSSWGECFKRQWNDIEVAAKEVGCEDRLHIWPDPELKGYVEEAKIAHWLYKPTVEKWNSLTASESKAKFIQPVLNKSQTAITTS</sequence>
<dbReference type="EMBL" id="CP045226">
    <property type="protein sequence ID" value="QFS47785.1"/>
    <property type="molecule type" value="Genomic_DNA"/>
</dbReference>
<accession>A0A5P8W4W9</accession>
<dbReference type="AlphaFoldDB" id="A0A5P8W4W9"/>
<name>A0A5P8W4W9_9NOSO</name>
<reference evidence="1 2" key="1">
    <citation type="submission" date="2019-10" db="EMBL/GenBank/DDBJ databases">
        <title>Genomic and transcriptomic insights into the perfect genentic adaptation of a filamentous nitrogen-fixing cyanobacterium to rice fields.</title>
        <authorList>
            <person name="Chen Z."/>
        </authorList>
    </citation>
    <scope>NUCLEOTIDE SEQUENCE [LARGE SCALE GENOMIC DNA]</scope>
    <source>
        <strain evidence="1">CCNUC1</strain>
    </source>
</reference>
<evidence type="ECO:0000313" key="1">
    <source>
        <dbReference type="EMBL" id="QFS47785.1"/>
    </source>
</evidence>
<dbReference type="KEGG" id="nsh:GXM_05277"/>
<proteinExistence type="predicted"/>
<organism evidence="1 2">
    <name type="scientific">Nostoc sphaeroides CCNUC1</name>
    <dbReference type="NCBI Taxonomy" id="2653204"/>
    <lineage>
        <taxon>Bacteria</taxon>
        <taxon>Bacillati</taxon>
        <taxon>Cyanobacteriota</taxon>
        <taxon>Cyanophyceae</taxon>
        <taxon>Nostocales</taxon>
        <taxon>Nostocaceae</taxon>
        <taxon>Nostoc</taxon>
    </lineage>
</organism>